<feature type="region of interest" description="Disordered" evidence="1">
    <location>
        <begin position="125"/>
        <end position="171"/>
    </location>
</feature>
<feature type="compositionally biased region" description="Basic and acidic residues" evidence="1">
    <location>
        <begin position="793"/>
        <end position="802"/>
    </location>
</feature>
<evidence type="ECO:0000256" key="1">
    <source>
        <dbReference type="SAM" id="MobiDB-lite"/>
    </source>
</evidence>
<feature type="region of interest" description="Disordered" evidence="1">
    <location>
        <begin position="722"/>
        <end position="816"/>
    </location>
</feature>
<feature type="compositionally biased region" description="Polar residues" evidence="1">
    <location>
        <begin position="804"/>
        <end position="813"/>
    </location>
</feature>
<keyword evidence="2" id="KW-0812">Transmembrane</keyword>
<evidence type="ECO:0000313" key="3">
    <source>
        <dbReference type="EMBL" id="CDI54602.1"/>
    </source>
</evidence>
<reference evidence="3" key="1">
    <citation type="journal article" date="2014" name="Genome Biol. Evol.">
        <title>Gene Loss Rather Than Gene Gain Is Associated with a Host Jump from Monocots to Dicots in the Smut Fungus Melanopsichium pennsylvanicum.</title>
        <authorList>
            <person name="Sharma R."/>
            <person name="Mishra B."/>
            <person name="Runge F."/>
            <person name="Thines M."/>
        </authorList>
    </citation>
    <scope>NUCLEOTIDE SEQUENCE</scope>
    <source>
        <strain evidence="3">4</strain>
    </source>
</reference>
<feature type="compositionally biased region" description="Basic residues" evidence="1">
    <location>
        <begin position="773"/>
        <end position="784"/>
    </location>
</feature>
<feature type="compositionally biased region" description="Low complexity" evidence="1">
    <location>
        <begin position="125"/>
        <end position="170"/>
    </location>
</feature>
<feature type="compositionally biased region" description="Polar residues" evidence="1">
    <location>
        <begin position="754"/>
        <end position="765"/>
    </location>
</feature>
<feature type="region of interest" description="Disordered" evidence="1">
    <location>
        <begin position="906"/>
        <end position="938"/>
    </location>
</feature>
<name>A0A077R6L1_9BASI</name>
<sequence>MWPGTSSKWRAKRSITTRPRLGINKNPPRPSSSNRSPSKSPEGGIFNDLDPMQFEKRQLDDEAATDDDGGVAAATTYDNGLWTPPASATIPSFTATVAFSTSIQDTELSSMPSLTSSILTSSASSDSVASSKPTSSFTLSQSSASLSTTSDTSSSASPSASSASPQKSSGDGSGFKLIYLTPIVVFAVLLLIASIVGRIWGRYQHAARVQNTRRVKQDERASRAAKKREMQRIKTLWGYDLTPVLPPEIEAGEHDLHYSDPNAPAKRKNSKHDDGGDSSFGSDSDSGEGTDEKYPGMLKILSLALLGEGRKPEPPQIREGGKRGYEERVQQSSWLSVKIQRWIGATEREPEDTRYTVPPSKSSRRLRHALSQGRMLTEAMNEYQEKDSHLSASSPATTLSAGSGEIKYKAEFANVYLDHNTFPTSPCQFGSFPRTENRAEELDDPFAEKVSLGIRKPLPPQPKESPFRPAMLNFGLRSRSKTYDPVALSGEANTPIKPTNSRYTPVLEEAAGGWPKTFGLGISGVWKTLTAFTTGQQGPVNGEDEESFVGFQCRHSSELMSESDTPYSHQKHLTSHDRCDMGTPTKQLSQLCRSGTVLQVKSTNQPWSAGESRKMTTSAWNEALLASPVNKQQQNHVYQPLIYQSPTKTQRNADNESSLAPRKSLLLQQAIKANNGELDITSPAFTDYSDLVACYSTPSDAIKSPDAASIRVLPLATKLDEETAGPREKLQRAKTAKHSSAATGGVADVHRSKTASINTTETNRVGASLSRKGTVHHSMLKKSLHSASCSSSRGDEVEKEKFTASPSSKQSKGSMYPYSLTEPLRVSKPAELVNIPSRGSSSPMKPASPFKASTKITNAAPLLPSSLRIASPEPLIPPQSHVFHRGSMDITHQGLASFHPHYKPGSSSQEVYVTGGCSPPKRSKAVSNRSTIDTHNEHDKDEQMPMINTTARVAVRKAQNRSTALQEVDQIIFAGYNNGYQSQH</sequence>
<evidence type="ECO:0000256" key="2">
    <source>
        <dbReference type="SAM" id="Phobius"/>
    </source>
</evidence>
<feature type="transmembrane region" description="Helical" evidence="2">
    <location>
        <begin position="177"/>
        <end position="200"/>
    </location>
</feature>
<keyword evidence="2" id="KW-0472">Membrane</keyword>
<keyword evidence="2" id="KW-1133">Transmembrane helix</keyword>
<dbReference type="AlphaFoldDB" id="A0A077R6L1"/>
<dbReference type="EMBL" id="HG529619">
    <property type="protein sequence ID" value="CDI54602.1"/>
    <property type="molecule type" value="Genomic_DNA"/>
</dbReference>
<organism evidence="3">
    <name type="scientific">Melanopsichium pennsylvanicum 4</name>
    <dbReference type="NCBI Taxonomy" id="1398559"/>
    <lineage>
        <taxon>Eukaryota</taxon>
        <taxon>Fungi</taxon>
        <taxon>Dikarya</taxon>
        <taxon>Basidiomycota</taxon>
        <taxon>Ustilaginomycotina</taxon>
        <taxon>Ustilaginomycetes</taxon>
        <taxon>Ustilaginales</taxon>
        <taxon>Ustilaginaceae</taxon>
        <taxon>Melanopsichium</taxon>
    </lineage>
</organism>
<proteinExistence type="predicted"/>
<feature type="compositionally biased region" description="Low complexity" evidence="1">
    <location>
        <begin position="31"/>
        <end position="41"/>
    </location>
</feature>
<feature type="region of interest" description="Disordered" evidence="1">
    <location>
        <begin position="1"/>
        <end position="71"/>
    </location>
</feature>
<feature type="region of interest" description="Disordered" evidence="1">
    <location>
        <begin position="253"/>
        <end position="326"/>
    </location>
</feature>
<feature type="compositionally biased region" description="Basic and acidic residues" evidence="1">
    <location>
        <begin position="722"/>
        <end position="731"/>
    </location>
</feature>
<protein>
    <submittedName>
        <fullName evidence="3">Uncharacterized protein</fullName>
    </submittedName>
</protein>
<feature type="region of interest" description="Disordered" evidence="1">
    <location>
        <begin position="560"/>
        <end position="582"/>
    </location>
</feature>
<accession>A0A077R6L1</accession>